<dbReference type="RefSeq" id="WP_206574745.1">
    <property type="nucleotide sequence ID" value="NZ_JAFKCV010000009.1"/>
</dbReference>
<comment type="caution">
    <text evidence="1">The sequence shown here is derived from an EMBL/GenBank/DDBJ whole genome shotgun (WGS) entry which is preliminary data.</text>
</comment>
<accession>A0A939ISE3</accession>
<sequence>MSYRNIECLMINALEWVEQWDPMKGGSFNRTSADGGEVSLSVGDIQHDGLFYRALKIRQVTIPSQKRENGLYSFFVHRLEDTAYDFGAIWHETVDCRILIDRHIRYKLHRRGKSFFKITGSPHPRSLTCGMSWLHAIPMRTFQ</sequence>
<organism evidence="1 2">
    <name type="scientific">Bowmanella dokdonensis</name>
    <dbReference type="NCBI Taxonomy" id="751969"/>
    <lineage>
        <taxon>Bacteria</taxon>
        <taxon>Pseudomonadati</taxon>
        <taxon>Pseudomonadota</taxon>
        <taxon>Gammaproteobacteria</taxon>
        <taxon>Alteromonadales</taxon>
        <taxon>Alteromonadaceae</taxon>
        <taxon>Bowmanella</taxon>
    </lineage>
</organism>
<evidence type="ECO:0000313" key="1">
    <source>
        <dbReference type="EMBL" id="MBN7826637.1"/>
    </source>
</evidence>
<reference evidence="1" key="1">
    <citation type="submission" date="2021-03" db="EMBL/GenBank/DDBJ databases">
        <title>novel species isolated from a fishpond in China.</title>
        <authorList>
            <person name="Lu H."/>
            <person name="Cai Z."/>
        </authorList>
    </citation>
    <scope>NUCLEOTIDE SEQUENCE</scope>
    <source>
        <strain evidence="1">JCM 30855</strain>
    </source>
</reference>
<dbReference type="Proteomes" id="UP000664654">
    <property type="component" value="Unassembled WGS sequence"/>
</dbReference>
<gene>
    <name evidence="1" type="ORF">J0A66_15485</name>
</gene>
<proteinExistence type="predicted"/>
<dbReference type="AlphaFoldDB" id="A0A939ISE3"/>
<keyword evidence="2" id="KW-1185">Reference proteome</keyword>
<evidence type="ECO:0000313" key="2">
    <source>
        <dbReference type="Proteomes" id="UP000664654"/>
    </source>
</evidence>
<dbReference type="EMBL" id="JAFKCV010000009">
    <property type="protein sequence ID" value="MBN7826637.1"/>
    <property type="molecule type" value="Genomic_DNA"/>
</dbReference>
<protein>
    <submittedName>
        <fullName evidence="1">Uncharacterized protein</fullName>
    </submittedName>
</protein>
<name>A0A939ISE3_9ALTE</name>